<dbReference type="InterPro" id="IPR045851">
    <property type="entry name" value="AMP-bd_C_sf"/>
</dbReference>
<sequence>MTQQHWAAFDVPAIRHEAHFNDRVVRCFAERPASFHQMYADALAAHPARRAIVFDGAALTYQALDAEVGRIAAGLAAEGIAQGDRVVLFIGNRPAFVSVLLATQRLGAIAVPVGTREQRPGLAYVLRQCGAKAIVFDAALAGVLPDAAEAQGLAVRICVDGDGAGTLGALGLGLPPLQAADAAAVREEDTAVLLYTSGTTGNPKGAMLSHFNIVHSAIHYQACFGLDENDCAGLAVPASHVTGLIAVIAAMLRVGGAMLVFAEFRADQFVAVAARERMTYTLMVPAMYNLCLMRGGMEAHDLSAWRIGGFGGAPMPPSTVEAMAQQLPGLTLVNAYGATETTSPATAVPPGAIVEGNDSVGVALPCASVIAVDDDGVEVAPGVTGELWIGGPMVVRGYWDNPEATAQGFTAGYWHSGDIGSIDAQGFVRIFDRKKDMLNRGGYKIYSAEVENVLMALPGVLEAAVVGRPCPVLGERVHAFLYAPGGGLDAAAVRQHCATRLADYKVPEEVTLMDAPLPRNANGKLMKRTLREQASAGGAGK</sequence>
<evidence type="ECO:0000259" key="1">
    <source>
        <dbReference type="Pfam" id="PF00501"/>
    </source>
</evidence>
<reference evidence="3 4" key="1">
    <citation type="submission" date="2017-05" db="EMBL/GenBank/DDBJ databases">
        <authorList>
            <person name="Varghese N."/>
            <person name="Submissions S."/>
        </authorList>
    </citation>
    <scope>NUCLEOTIDE SEQUENCE [LARGE SCALE GENOMIC DNA]</scope>
    <source>
        <strain evidence="3 4">DSM 26001</strain>
    </source>
</reference>
<dbReference type="Pfam" id="PF00501">
    <property type="entry name" value="AMP-binding"/>
    <property type="match status" value="1"/>
</dbReference>
<comment type="caution">
    <text evidence="3">The sequence shown here is derived from an EMBL/GenBank/DDBJ whole genome shotgun (WGS) entry which is preliminary data.</text>
</comment>
<keyword evidence="3" id="KW-0436">Ligase</keyword>
<dbReference type="Pfam" id="PF13193">
    <property type="entry name" value="AMP-binding_C"/>
    <property type="match status" value="1"/>
</dbReference>
<dbReference type="Gene3D" id="3.40.50.12780">
    <property type="entry name" value="N-terminal domain of ligase-like"/>
    <property type="match status" value="1"/>
</dbReference>
<dbReference type="PANTHER" id="PTHR43767:SF1">
    <property type="entry name" value="NONRIBOSOMAL PEPTIDE SYNTHASE PES1 (EUROFUNG)-RELATED"/>
    <property type="match status" value="1"/>
</dbReference>
<dbReference type="InterPro" id="IPR020845">
    <property type="entry name" value="AMP-binding_CS"/>
</dbReference>
<accession>A0ABY1Q359</accession>
<feature type="domain" description="AMP-dependent synthetase/ligase" evidence="1">
    <location>
        <begin position="42"/>
        <end position="399"/>
    </location>
</feature>
<dbReference type="GO" id="GO:0016874">
    <property type="term" value="F:ligase activity"/>
    <property type="evidence" value="ECO:0007669"/>
    <property type="project" value="UniProtKB-KW"/>
</dbReference>
<keyword evidence="4" id="KW-1185">Reference proteome</keyword>
<dbReference type="PANTHER" id="PTHR43767">
    <property type="entry name" value="LONG-CHAIN-FATTY-ACID--COA LIGASE"/>
    <property type="match status" value="1"/>
</dbReference>
<name>A0ABY1Q359_9BURK</name>
<dbReference type="InterPro" id="IPR042099">
    <property type="entry name" value="ANL_N_sf"/>
</dbReference>
<evidence type="ECO:0000259" key="2">
    <source>
        <dbReference type="Pfam" id="PF13193"/>
    </source>
</evidence>
<evidence type="ECO:0000313" key="3">
    <source>
        <dbReference type="EMBL" id="SMP56052.1"/>
    </source>
</evidence>
<dbReference type="EMBL" id="FXUL01000004">
    <property type="protein sequence ID" value="SMP56052.1"/>
    <property type="molecule type" value="Genomic_DNA"/>
</dbReference>
<gene>
    <name evidence="3" type="ORF">SAMN06295970_104288</name>
</gene>
<proteinExistence type="predicted"/>
<dbReference type="SUPFAM" id="SSF56801">
    <property type="entry name" value="Acetyl-CoA synthetase-like"/>
    <property type="match status" value="1"/>
</dbReference>
<organism evidence="3 4">
    <name type="scientific">Noviherbaspirillum suwonense</name>
    <dbReference type="NCBI Taxonomy" id="1224511"/>
    <lineage>
        <taxon>Bacteria</taxon>
        <taxon>Pseudomonadati</taxon>
        <taxon>Pseudomonadota</taxon>
        <taxon>Betaproteobacteria</taxon>
        <taxon>Burkholderiales</taxon>
        <taxon>Oxalobacteraceae</taxon>
        <taxon>Noviherbaspirillum</taxon>
    </lineage>
</organism>
<dbReference type="InterPro" id="IPR025110">
    <property type="entry name" value="AMP-bd_C"/>
</dbReference>
<dbReference type="RefSeq" id="WP_283441848.1">
    <property type="nucleotide sequence ID" value="NZ_FXUL01000004.1"/>
</dbReference>
<protein>
    <submittedName>
        <fullName evidence="3">O-succinylbenzoic acid--CoA ligase</fullName>
    </submittedName>
</protein>
<dbReference type="Proteomes" id="UP001158049">
    <property type="component" value="Unassembled WGS sequence"/>
</dbReference>
<dbReference type="InterPro" id="IPR000873">
    <property type="entry name" value="AMP-dep_synth/lig_dom"/>
</dbReference>
<dbReference type="InterPro" id="IPR050237">
    <property type="entry name" value="ATP-dep_AMP-bd_enzyme"/>
</dbReference>
<feature type="domain" description="AMP-binding enzyme C-terminal" evidence="2">
    <location>
        <begin position="449"/>
        <end position="524"/>
    </location>
</feature>
<dbReference type="Gene3D" id="3.30.300.30">
    <property type="match status" value="1"/>
</dbReference>
<evidence type="ECO:0000313" key="4">
    <source>
        <dbReference type="Proteomes" id="UP001158049"/>
    </source>
</evidence>
<dbReference type="PROSITE" id="PS00455">
    <property type="entry name" value="AMP_BINDING"/>
    <property type="match status" value="1"/>
</dbReference>